<keyword evidence="4" id="KW-1185">Reference proteome</keyword>
<dbReference type="Pfam" id="PF02845">
    <property type="entry name" value="CUE"/>
    <property type="match status" value="1"/>
</dbReference>
<feature type="region of interest" description="Disordered" evidence="1">
    <location>
        <begin position="178"/>
        <end position="199"/>
    </location>
</feature>
<gene>
    <name evidence="3" type="ORF">H4R26_004067</name>
</gene>
<feature type="compositionally biased region" description="Polar residues" evidence="1">
    <location>
        <begin position="223"/>
        <end position="236"/>
    </location>
</feature>
<protein>
    <recommendedName>
        <fullName evidence="2">CUE domain-containing protein</fullName>
    </recommendedName>
</protein>
<evidence type="ECO:0000313" key="3">
    <source>
        <dbReference type="EMBL" id="KAJ2001562.1"/>
    </source>
</evidence>
<dbReference type="EMBL" id="JANBQF010000392">
    <property type="protein sequence ID" value="KAJ2001562.1"/>
    <property type="molecule type" value="Genomic_DNA"/>
</dbReference>
<dbReference type="PANTHER" id="PTHR21494:SF0">
    <property type="entry name" value="ACTIVATING SIGNAL COINTEGRATOR 1 COMPLEX SUBUNIT 2"/>
    <property type="match status" value="1"/>
</dbReference>
<feature type="region of interest" description="Disordered" evidence="1">
    <location>
        <begin position="223"/>
        <end position="243"/>
    </location>
</feature>
<dbReference type="Gene3D" id="1.10.8.10">
    <property type="entry name" value="DNA helicase RuvA subunit, C-terminal domain"/>
    <property type="match status" value="1"/>
</dbReference>
<comment type="caution">
    <text evidence="3">The sequence shown here is derived from an EMBL/GenBank/DDBJ whole genome shotgun (WGS) entry which is preliminary data.</text>
</comment>
<dbReference type="InterPro" id="IPR009060">
    <property type="entry name" value="UBA-like_sf"/>
</dbReference>
<dbReference type="Proteomes" id="UP001150907">
    <property type="component" value="Unassembled WGS sequence"/>
</dbReference>
<feature type="compositionally biased region" description="Basic residues" evidence="1">
    <location>
        <begin position="413"/>
        <end position="432"/>
    </location>
</feature>
<sequence>MYTAETNLTPFANAPFLLDLEFRFNLRQMLANASLKSEVLDRAQLDYIIMSIDQLVDMADPLYQDGLHSLTARIDHARQCLEQTPVGANGDAVLGAAETHSNDVVEDSSRDTEAIRQIKELIPDLGDGFIRACLDYYGSNTEAVVGALFEGNLPPSLAEMDRTASSWINTNSSTLNELHGGAGGLEDDADKPAQPDVLGSRRNIFDNDEFDIFRRDNLDWSRVQQGKTKAQPTRLNAPSGDMKTRIMEIAQRIEEDDEYDDTYDTTAQDSVVDDVYFDEAAASARAAQQKMGQPQPGRSSGAPTQSAANPTETQQNTLIRHYIEDSSIFERKRVVRNSPARTALCAQTGLTHEQIEGWYIMFRKNPRHQQIADRHATSKRPSAIEAPAAEADSDQRRNQAPTPVSAKPDFKRKEKNKAKSANHDRKRQHALKVRNTLPGPFQ</sequence>
<proteinExistence type="predicted"/>
<dbReference type="PANTHER" id="PTHR21494">
    <property type="entry name" value="ACTIVATING SIGNAL COINTEGRATOR 1 COMPLEX SUBUNIT 2 ASC-1 COMPLEX SUBUNIT P100"/>
    <property type="match status" value="1"/>
</dbReference>
<dbReference type="InterPro" id="IPR041800">
    <property type="entry name" value="ASCC2_CUE"/>
</dbReference>
<dbReference type="OrthoDB" id="5577209at2759"/>
<name>A0A9W8BA31_9FUNG</name>
<dbReference type="AlphaFoldDB" id="A0A9W8BA31"/>
<dbReference type="CDD" id="cd14364">
    <property type="entry name" value="CUE_ASCC2"/>
    <property type="match status" value="1"/>
</dbReference>
<accession>A0A9W8BA31</accession>
<dbReference type="SMART" id="SM00546">
    <property type="entry name" value="CUE"/>
    <property type="match status" value="1"/>
</dbReference>
<dbReference type="SUPFAM" id="SSF46934">
    <property type="entry name" value="UBA-like"/>
    <property type="match status" value="1"/>
</dbReference>
<dbReference type="InterPro" id="IPR003892">
    <property type="entry name" value="CUE"/>
</dbReference>
<evidence type="ECO:0000313" key="4">
    <source>
        <dbReference type="Proteomes" id="UP001150907"/>
    </source>
</evidence>
<organism evidence="3 4">
    <name type="scientific">Coemansia thaxteri</name>
    <dbReference type="NCBI Taxonomy" id="2663907"/>
    <lineage>
        <taxon>Eukaryota</taxon>
        <taxon>Fungi</taxon>
        <taxon>Fungi incertae sedis</taxon>
        <taxon>Zoopagomycota</taxon>
        <taxon>Kickxellomycotina</taxon>
        <taxon>Kickxellomycetes</taxon>
        <taxon>Kickxellales</taxon>
        <taxon>Kickxellaceae</taxon>
        <taxon>Coemansia</taxon>
    </lineage>
</organism>
<dbReference type="PROSITE" id="PS51140">
    <property type="entry name" value="CUE"/>
    <property type="match status" value="1"/>
</dbReference>
<dbReference type="GO" id="GO:0043130">
    <property type="term" value="F:ubiquitin binding"/>
    <property type="evidence" value="ECO:0007669"/>
    <property type="project" value="InterPro"/>
</dbReference>
<feature type="region of interest" description="Disordered" evidence="1">
    <location>
        <begin position="369"/>
        <end position="442"/>
    </location>
</feature>
<feature type="domain" description="CUE" evidence="2">
    <location>
        <begin position="110"/>
        <end position="153"/>
    </location>
</feature>
<evidence type="ECO:0000256" key="1">
    <source>
        <dbReference type="SAM" id="MobiDB-lite"/>
    </source>
</evidence>
<feature type="region of interest" description="Disordered" evidence="1">
    <location>
        <begin position="283"/>
        <end position="315"/>
    </location>
</feature>
<dbReference type="InterPro" id="IPR052586">
    <property type="entry name" value="ASCC2"/>
</dbReference>
<reference evidence="3" key="1">
    <citation type="submission" date="2022-07" db="EMBL/GenBank/DDBJ databases">
        <title>Phylogenomic reconstructions and comparative analyses of Kickxellomycotina fungi.</title>
        <authorList>
            <person name="Reynolds N.K."/>
            <person name="Stajich J.E."/>
            <person name="Barry K."/>
            <person name="Grigoriev I.V."/>
            <person name="Crous P."/>
            <person name="Smith M.E."/>
        </authorList>
    </citation>
    <scope>NUCLEOTIDE SEQUENCE</scope>
    <source>
        <strain evidence="3">IMI 214461</strain>
    </source>
</reference>
<evidence type="ECO:0000259" key="2">
    <source>
        <dbReference type="PROSITE" id="PS51140"/>
    </source>
</evidence>
<feature type="compositionally biased region" description="Polar residues" evidence="1">
    <location>
        <begin position="290"/>
        <end position="315"/>
    </location>
</feature>